<feature type="signal peptide" evidence="1">
    <location>
        <begin position="1"/>
        <end position="21"/>
    </location>
</feature>
<organism evidence="2 3">
    <name type="scientific">Verticillium longisporum</name>
    <name type="common">Verticillium dahliae var. longisporum</name>
    <dbReference type="NCBI Taxonomy" id="100787"/>
    <lineage>
        <taxon>Eukaryota</taxon>
        <taxon>Fungi</taxon>
        <taxon>Dikarya</taxon>
        <taxon>Ascomycota</taxon>
        <taxon>Pezizomycotina</taxon>
        <taxon>Sordariomycetes</taxon>
        <taxon>Hypocreomycetidae</taxon>
        <taxon>Glomerellales</taxon>
        <taxon>Plectosphaerellaceae</taxon>
        <taxon>Verticillium</taxon>
    </lineage>
</organism>
<protein>
    <recommendedName>
        <fullName evidence="4">Clock-controlled protein 6</fullName>
    </recommendedName>
</protein>
<feature type="chain" id="PRO_5002567586" description="Clock-controlled protein 6" evidence="1">
    <location>
        <begin position="22"/>
        <end position="235"/>
    </location>
</feature>
<dbReference type="Proteomes" id="UP000045706">
    <property type="component" value="Unassembled WGS sequence"/>
</dbReference>
<dbReference type="EMBL" id="CVQI01032274">
    <property type="protein sequence ID" value="CRK40857.1"/>
    <property type="molecule type" value="Genomic_DNA"/>
</dbReference>
<evidence type="ECO:0000256" key="1">
    <source>
        <dbReference type="SAM" id="SignalP"/>
    </source>
</evidence>
<keyword evidence="1" id="KW-0732">Signal</keyword>
<dbReference type="InterPro" id="IPR038843">
    <property type="entry name" value="Sed1/Spi1"/>
</dbReference>
<evidence type="ECO:0000313" key="2">
    <source>
        <dbReference type="EMBL" id="CRK40857.1"/>
    </source>
</evidence>
<dbReference type="PANTHER" id="PTHR35523">
    <property type="entry name" value="CELL WALL PROTEIN SED1"/>
    <property type="match status" value="1"/>
</dbReference>
<dbReference type="GO" id="GO:0031505">
    <property type="term" value="P:fungal-type cell wall organization"/>
    <property type="evidence" value="ECO:0007669"/>
    <property type="project" value="InterPro"/>
</dbReference>
<accession>A0A0G4N342</accession>
<dbReference type="AlphaFoldDB" id="A0A0G4N342"/>
<gene>
    <name evidence="2" type="ORF">BN1723_004964</name>
</gene>
<evidence type="ECO:0000313" key="3">
    <source>
        <dbReference type="Proteomes" id="UP000045706"/>
    </source>
</evidence>
<dbReference type="GO" id="GO:0005199">
    <property type="term" value="F:structural constituent of cell wall"/>
    <property type="evidence" value="ECO:0007669"/>
    <property type="project" value="InterPro"/>
</dbReference>
<proteinExistence type="predicted"/>
<evidence type="ECO:0008006" key="4">
    <source>
        <dbReference type="Google" id="ProtNLM"/>
    </source>
</evidence>
<sequence length="235" mass="23380">MKYSAATVLAAATAVMAGAYGHNNVTYTTEVVEVSTYCPEPTTLTHGDKTYTITSATTLTITDCPCTISKPVLTTSVVECHDCAPPAKPTYTAPAVPHVPAPVPGHNQTTTKVPVVPVPTTGAPETVPTAGAGKVAALSGAGLAGVLGLAAFPVLTTSVVECHNCAPQPKPTYTAPPVPYVPAPVPGHNQTTTKVVVPAPTTQAPETVPTAGAGKVAALSGAGLAGVLGLAAFVL</sequence>
<dbReference type="GO" id="GO:0009277">
    <property type="term" value="C:fungal-type cell wall"/>
    <property type="evidence" value="ECO:0007669"/>
    <property type="project" value="TreeGrafter"/>
</dbReference>
<reference evidence="3" key="1">
    <citation type="submission" date="2015-05" db="EMBL/GenBank/DDBJ databases">
        <authorList>
            <person name="Fogelqvist Johan"/>
        </authorList>
    </citation>
    <scope>NUCLEOTIDE SEQUENCE [LARGE SCALE GENOMIC DNA]</scope>
</reference>
<name>A0A0G4N342_VERLO</name>
<dbReference type="PANTHER" id="PTHR35523:SF1">
    <property type="entry name" value="CELL WALL PROTEIN SED1"/>
    <property type="match status" value="1"/>
</dbReference>